<feature type="transmembrane region" description="Helical" evidence="7">
    <location>
        <begin position="144"/>
        <end position="165"/>
    </location>
</feature>
<evidence type="ECO:0000256" key="5">
    <source>
        <dbReference type="ARBA" id="ARBA00022989"/>
    </source>
</evidence>
<keyword evidence="3" id="KW-1003">Cell membrane</keyword>
<evidence type="ECO:0000256" key="6">
    <source>
        <dbReference type="ARBA" id="ARBA00023136"/>
    </source>
</evidence>
<dbReference type="AlphaFoldDB" id="A0A9D2SS85"/>
<evidence type="ECO:0000256" key="4">
    <source>
        <dbReference type="ARBA" id="ARBA00022692"/>
    </source>
</evidence>
<feature type="transmembrane region" description="Helical" evidence="7">
    <location>
        <begin position="113"/>
        <end position="132"/>
    </location>
</feature>
<keyword evidence="6 7" id="KW-0472">Membrane</keyword>
<name>A0A9D2SS85_9FIRM</name>
<dbReference type="Pfam" id="PF00528">
    <property type="entry name" value="BPD_transp_1"/>
    <property type="match status" value="1"/>
</dbReference>
<protein>
    <submittedName>
        <fullName evidence="9">Carbohydrate ABC transporter permease</fullName>
    </submittedName>
</protein>
<evidence type="ECO:0000256" key="7">
    <source>
        <dbReference type="RuleBase" id="RU363032"/>
    </source>
</evidence>
<reference evidence="9" key="1">
    <citation type="journal article" date="2021" name="PeerJ">
        <title>Extensive microbial diversity within the chicken gut microbiome revealed by metagenomics and culture.</title>
        <authorList>
            <person name="Gilroy R."/>
            <person name="Ravi A."/>
            <person name="Getino M."/>
            <person name="Pursley I."/>
            <person name="Horton D.L."/>
            <person name="Alikhan N.F."/>
            <person name="Baker D."/>
            <person name="Gharbi K."/>
            <person name="Hall N."/>
            <person name="Watson M."/>
            <person name="Adriaenssens E.M."/>
            <person name="Foster-Nyarko E."/>
            <person name="Jarju S."/>
            <person name="Secka A."/>
            <person name="Antonio M."/>
            <person name="Oren A."/>
            <person name="Chaudhuri R.R."/>
            <person name="La Ragione R."/>
            <person name="Hildebrand F."/>
            <person name="Pallen M.J."/>
        </authorList>
    </citation>
    <scope>NUCLEOTIDE SEQUENCE</scope>
    <source>
        <strain evidence="9">USAMLcec2-132</strain>
    </source>
</reference>
<evidence type="ECO:0000313" key="10">
    <source>
        <dbReference type="Proteomes" id="UP000823891"/>
    </source>
</evidence>
<feature type="transmembrane region" description="Helical" evidence="7">
    <location>
        <begin position="257"/>
        <end position="277"/>
    </location>
</feature>
<evidence type="ECO:0000256" key="2">
    <source>
        <dbReference type="ARBA" id="ARBA00022448"/>
    </source>
</evidence>
<evidence type="ECO:0000313" key="9">
    <source>
        <dbReference type="EMBL" id="HJC25277.1"/>
    </source>
</evidence>
<dbReference type="GO" id="GO:0005886">
    <property type="term" value="C:plasma membrane"/>
    <property type="evidence" value="ECO:0007669"/>
    <property type="project" value="UniProtKB-SubCell"/>
</dbReference>
<keyword evidence="5 7" id="KW-1133">Transmembrane helix</keyword>
<comment type="subcellular location">
    <subcellularLocation>
        <location evidence="1 7">Cell membrane</location>
        <topology evidence="1 7">Multi-pass membrane protein</topology>
    </subcellularLocation>
</comment>
<dbReference type="SUPFAM" id="SSF161098">
    <property type="entry name" value="MetI-like"/>
    <property type="match status" value="1"/>
</dbReference>
<dbReference type="GO" id="GO:0055085">
    <property type="term" value="P:transmembrane transport"/>
    <property type="evidence" value="ECO:0007669"/>
    <property type="project" value="InterPro"/>
</dbReference>
<comment type="caution">
    <text evidence="9">The sequence shown here is derived from an EMBL/GenBank/DDBJ whole genome shotgun (WGS) entry which is preliminary data.</text>
</comment>
<comment type="similarity">
    <text evidence="7">Belongs to the binding-protein-dependent transport system permease family.</text>
</comment>
<feature type="transmembrane region" description="Helical" evidence="7">
    <location>
        <begin position="78"/>
        <end position="101"/>
    </location>
</feature>
<dbReference type="PANTHER" id="PTHR43744:SF9">
    <property type="entry name" value="POLYGALACTURONAN_RHAMNOGALACTURONAN TRANSPORT SYSTEM PERMEASE PROTEIN YTCP"/>
    <property type="match status" value="1"/>
</dbReference>
<accession>A0A9D2SS85</accession>
<proteinExistence type="inferred from homology"/>
<feature type="transmembrane region" description="Helical" evidence="7">
    <location>
        <begin position="20"/>
        <end position="42"/>
    </location>
</feature>
<evidence type="ECO:0000259" key="8">
    <source>
        <dbReference type="PROSITE" id="PS50928"/>
    </source>
</evidence>
<dbReference type="PANTHER" id="PTHR43744">
    <property type="entry name" value="ABC TRANSPORTER PERMEASE PROTEIN MG189-RELATED-RELATED"/>
    <property type="match status" value="1"/>
</dbReference>
<organism evidence="9 10">
    <name type="scientific">Candidatus Eisenbergiella merdavium</name>
    <dbReference type="NCBI Taxonomy" id="2838551"/>
    <lineage>
        <taxon>Bacteria</taxon>
        <taxon>Bacillati</taxon>
        <taxon>Bacillota</taxon>
        <taxon>Clostridia</taxon>
        <taxon>Lachnospirales</taxon>
        <taxon>Lachnospiraceae</taxon>
        <taxon>Eisenbergiella</taxon>
    </lineage>
</organism>
<reference evidence="9" key="2">
    <citation type="submission" date="2021-04" db="EMBL/GenBank/DDBJ databases">
        <authorList>
            <person name="Gilroy R."/>
        </authorList>
    </citation>
    <scope>NUCLEOTIDE SEQUENCE</scope>
    <source>
        <strain evidence="9">USAMLcec2-132</strain>
    </source>
</reference>
<dbReference type="PROSITE" id="PS50928">
    <property type="entry name" value="ABC_TM1"/>
    <property type="match status" value="1"/>
</dbReference>
<dbReference type="InterPro" id="IPR035906">
    <property type="entry name" value="MetI-like_sf"/>
</dbReference>
<sequence>MDKKTIKRSWPDRIFNAANLILLGLIGLVAVLPYINMIAVSLSSSGAVDSGRVTFYPIGFHLENYKTVLMDKNVLKSIGISVAMTVVGTIFSLLLTVMLAFPLSREEFKLRKVCNVMILIVFIFSAPVIPWYLTMRSYGLYDNFWALILPSALSTYNIIIVRSFFQEIPSALIDAAKVDGCGEMRTLMQIILPISKAVMATVGLMYGVGYWNSYTNPLYLINDRNLYTLQLRIKSIVLDSEALESMNVVSTGTSTEALKMTTIIVAALPVLCVYPFLQKYFIKGMTIGSVKG</sequence>
<gene>
    <name evidence="9" type="ORF">H9761_16505</name>
</gene>
<evidence type="ECO:0000256" key="1">
    <source>
        <dbReference type="ARBA" id="ARBA00004651"/>
    </source>
</evidence>
<keyword evidence="2 7" id="KW-0813">Transport</keyword>
<keyword evidence="4 7" id="KW-0812">Transmembrane</keyword>
<dbReference type="InterPro" id="IPR000515">
    <property type="entry name" value="MetI-like"/>
</dbReference>
<dbReference type="CDD" id="cd06261">
    <property type="entry name" value="TM_PBP2"/>
    <property type="match status" value="1"/>
</dbReference>
<evidence type="ECO:0000256" key="3">
    <source>
        <dbReference type="ARBA" id="ARBA00022475"/>
    </source>
</evidence>
<dbReference type="Gene3D" id="1.10.3720.10">
    <property type="entry name" value="MetI-like"/>
    <property type="match status" value="1"/>
</dbReference>
<dbReference type="Proteomes" id="UP000823891">
    <property type="component" value="Unassembled WGS sequence"/>
</dbReference>
<feature type="domain" description="ABC transmembrane type-1" evidence="8">
    <location>
        <begin position="78"/>
        <end position="272"/>
    </location>
</feature>
<feature type="transmembrane region" description="Helical" evidence="7">
    <location>
        <begin position="186"/>
        <end position="208"/>
    </location>
</feature>
<dbReference type="EMBL" id="DWWS01000060">
    <property type="protein sequence ID" value="HJC25277.1"/>
    <property type="molecule type" value="Genomic_DNA"/>
</dbReference>